<dbReference type="NCBIfam" id="TIGR00071">
    <property type="entry name" value="hisT_truA"/>
    <property type="match status" value="1"/>
</dbReference>
<dbReference type="Gene3D" id="3.40.50.300">
    <property type="entry name" value="P-loop containing nucleotide triphosphate hydrolases"/>
    <property type="match status" value="1"/>
</dbReference>
<keyword evidence="4" id="KW-0547">Nucleotide-binding</keyword>
<feature type="region of interest" description="Disordered" evidence="8">
    <location>
        <begin position="1"/>
        <end position="28"/>
    </location>
</feature>
<accession>A0AAV2LCQ2</accession>
<proteinExistence type="inferred from homology"/>
<dbReference type="SUPFAM" id="SSF55120">
    <property type="entry name" value="Pseudouridine synthase"/>
    <property type="match status" value="1"/>
</dbReference>
<feature type="domain" description="Pseudouridine synthase I TruA alpha/beta" evidence="9">
    <location>
        <begin position="187"/>
        <end position="303"/>
    </location>
</feature>
<dbReference type="NCBIfam" id="TIGR00152">
    <property type="entry name" value="dephospho-CoA kinase"/>
    <property type="match status" value="1"/>
</dbReference>
<dbReference type="GO" id="GO:0005524">
    <property type="term" value="F:ATP binding"/>
    <property type="evidence" value="ECO:0007669"/>
    <property type="project" value="UniProtKB-KW"/>
</dbReference>
<dbReference type="FunFam" id="3.30.70.580:FF:000007">
    <property type="entry name" value="tRNA pseudouridine synthase"/>
    <property type="match status" value="1"/>
</dbReference>
<dbReference type="InterPro" id="IPR027417">
    <property type="entry name" value="P-loop_NTPase"/>
</dbReference>
<dbReference type="PROSITE" id="PS51219">
    <property type="entry name" value="DPCK"/>
    <property type="match status" value="1"/>
</dbReference>
<dbReference type="GO" id="GO:0005634">
    <property type="term" value="C:nucleus"/>
    <property type="evidence" value="ECO:0007669"/>
    <property type="project" value="TreeGrafter"/>
</dbReference>
<dbReference type="SUPFAM" id="SSF52540">
    <property type="entry name" value="P-loop containing nucleoside triphosphate hydrolases"/>
    <property type="match status" value="1"/>
</dbReference>
<keyword evidence="6" id="KW-0413">Isomerase</keyword>
<dbReference type="HAMAP" id="MF_00171">
    <property type="entry name" value="TruA"/>
    <property type="match status" value="1"/>
</dbReference>
<keyword evidence="3" id="KW-0819">tRNA processing</keyword>
<dbReference type="PANTHER" id="PTHR11142:SF5">
    <property type="entry name" value="TRNA PSEUDOURIDINE(38_39) SYNTHASE"/>
    <property type="match status" value="1"/>
</dbReference>
<dbReference type="Gene3D" id="3.30.70.660">
    <property type="entry name" value="Pseudouridine synthase I, catalytic domain, C-terminal subdomain"/>
    <property type="match status" value="1"/>
</dbReference>
<dbReference type="InterPro" id="IPR020097">
    <property type="entry name" value="PsdUridine_synth_TruA_a/b_dom"/>
</dbReference>
<feature type="compositionally biased region" description="Polar residues" evidence="8">
    <location>
        <begin position="1"/>
        <end position="14"/>
    </location>
</feature>
<dbReference type="Proteomes" id="UP001497482">
    <property type="component" value="Chromosome 23"/>
</dbReference>
<feature type="compositionally biased region" description="Polar residues" evidence="8">
    <location>
        <begin position="693"/>
        <end position="702"/>
    </location>
</feature>
<organism evidence="10 11">
    <name type="scientific">Knipowitschia caucasica</name>
    <name type="common">Caucasian dwarf goby</name>
    <name type="synonym">Pomatoschistus caucasicus</name>
    <dbReference type="NCBI Taxonomy" id="637954"/>
    <lineage>
        <taxon>Eukaryota</taxon>
        <taxon>Metazoa</taxon>
        <taxon>Chordata</taxon>
        <taxon>Craniata</taxon>
        <taxon>Vertebrata</taxon>
        <taxon>Euteleostomi</taxon>
        <taxon>Actinopterygii</taxon>
        <taxon>Neopterygii</taxon>
        <taxon>Teleostei</taxon>
        <taxon>Neoteleostei</taxon>
        <taxon>Acanthomorphata</taxon>
        <taxon>Gobiaria</taxon>
        <taxon>Gobiiformes</taxon>
        <taxon>Gobioidei</taxon>
        <taxon>Gobiidae</taxon>
        <taxon>Gobiinae</taxon>
        <taxon>Knipowitschia</taxon>
    </lineage>
</organism>
<evidence type="ECO:0000256" key="6">
    <source>
        <dbReference type="ARBA" id="ARBA00023235"/>
    </source>
</evidence>
<evidence type="ECO:0000256" key="8">
    <source>
        <dbReference type="SAM" id="MobiDB-lite"/>
    </source>
</evidence>
<dbReference type="HAMAP" id="MF_00376">
    <property type="entry name" value="Dephospho_CoA_kinase"/>
    <property type="match status" value="1"/>
</dbReference>
<dbReference type="InterPro" id="IPR020095">
    <property type="entry name" value="PsdUridine_synth_TruA_C"/>
</dbReference>
<keyword evidence="5" id="KW-0067">ATP-binding</keyword>
<reference evidence="10 11" key="1">
    <citation type="submission" date="2024-04" db="EMBL/GenBank/DDBJ databases">
        <authorList>
            <person name="Waldvogel A.-M."/>
            <person name="Schoenle A."/>
        </authorList>
    </citation>
    <scope>NUCLEOTIDE SEQUENCE [LARGE SCALE GENOMIC DNA]</scope>
</reference>
<feature type="region of interest" description="Disordered" evidence="8">
    <location>
        <begin position="646"/>
        <end position="702"/>
    </location>
</feature>
<evidence type="ECO:0000256" key="3">
    <source>
        <dbReference type="ARBA" id="ARBA00022694"/>
    </source>
</evidence>
<dbReference type="GO" id="GO:0005737">
    <property type="term" value="C:cytoplasm"/>
    <property type="evidence" value="ECO:0007669"/>
    <property type="project" value="TreeGrafter"/>
</dbReference>
<gene>
    <name evidence="10" type="ORF">KC01_LOCUS28263</name>
</gene>
<evidence type="ECO:0000313" key="11">
    <source>
        <dbReference type="Proteomes" id="UP001497482"/>
    </source>
</evidence>
<evidence type="ECO:0000256" key="7">
    <source>
        <dbReference type="ARBA" id="ARBA00044157"/>
    </source>
</evidence>
<dbReference type="GO" id="GO:0031119">
    <property type="term" value="P:tRNA pseudouridine synthesis"/>
    <property type="evidence" value="ECO:0007669"/>
    <property type="project" value="TreeGrafter"/>
</dbReference>
<evidence type="ECO:0000256" key="5">
    <source>
        <dbReference type="ARBA" id="ARBA00022840"/>
    </source>
</evidence>
<protein>
    <recommendedName>
        <fullName evidence="7">Dephospho-CoA kinase domain-containing protein</fullName>
    </recommendedName>
</protein>
<dbReference type="InterPro" id="IPR001406">
    <property type="entry name" value="PsdUridine_synth_TruA"/>
</dbReference>
<comment type="similarity">
    <text evidence="2">Belongs to the tRNA pseudouridine synthase TruA family.</text>
</comment>
<dbReference type="Pfam" id="PF01416">
    <property type="entry name" value="PseudoU_synth_1"/>
    <property type="match status" value="1"/>
</dbReference>
<dbReference type="GO" id="GO:0015937">
    <property type="term" value="P:coenzyme A biosynthetic process"/>
    <property type="evidence" value="ECO:0007669"/>
    <property type="project" value="InterPro"/>
</dbReference>
<dbReference type="Gene3D" id="3.30.70.580">
    <property type="entry name" value="Pseudouridine synthase I, catalytic domain, N-terminal subdomain"/>
    <property type="match status" value="1"/>
</dbReference>
<evidence type="ECO:0000259" key="9">
    <source>
        <dbReference type="Pfam" id="PF01416"/>
    </source>
</evidence>
<dbReference type="GO" id="GO:0004140">
    <property type="term" value="F:dephospho-CoA kinase activity"/>
    <property type="evidence" value="ECO:0007669"/>
    <property type="project" value="InterPro"/>
</dbReference>
<dbReference type="Pfam" id="PF01121">
    <property type="entry name" value="CoaE"/>
    <property type="match status" value="1"/>
</dbReference>
<dbReference type="InterPro" id="IPR001977">
    <property type="entry name" value="Depp_CoAkinase"/>
</dbReference>
<comment type="similarity">
    <text evidence="1">Belongs to the CoaE family.</text>
</comment>
<dbReference type="GO" id="GO:1990481">
    <property type="term" value="P:mRNA pseudouridine synthesis"/>
    <property type="evidence" value="ECO:0007669"/>
    <property type="project" value="TreeGrafter"/>
</dbReference>
<name>A0AAV2LCQ2_KNICA</name>
<dbReference type="CDD" id="cd02022">
    <property type="entry name" value="DPCK"/>
    <property type="match status" value="1"/>
</dbReference>
<dbReference type="GO" id="GO:0009982">
    <property type="term" value="F:pseudouridine synthase activity"/>
    <property type="evidence" value="ECO:0007669"/>
    <property type="project" value="InterPro"/>
</dbReference>
<dbReference type="AlphaFoldDB" id="A0AAV2LCQ2"/>
<dbReference type="InterPro" id="IPR020103">
    <property type="entry name" value="PsdUridine_synth_cat_dom_sf"/>
</dbReference>
<dbReference type="PANTHER" id="PTHR11142">
    <property type="entry name" value="PSEUDOURIDYLATE SYNTHASE"/>
    <property type="match status" value="1"/>
</dbReference>
<dbReference type="GO" id="GO:0003723">
    <property type="term" value="F:RNA binding"/>
    <property type="evidence" value="ECO:0007669"/>
    <property type="project" value="InterPro"/>
</dbReference>
<sequence>MNVANENEGANKSNNKQKKEGKNRPFNFSVHPKRHVALRLAYLGWDYQGFAVQDNTDNTVEARLFEALLKTRLIQDRQSSNYHRCGRTDKGVSAFSQVISIDLRSNQFCGGLGVMLPDDAPAAFKDKAAVPELPYVKILNRVLPPAIRALDWSPAAEGFSARFDCQSRTYRYYFPRGCLDVDLMAEAAKRYEGTHDFRNLCKMDVGNGVLQFERTILSASVRPAKSQLTSGTNPYELFIFEIKGLAFLYHQVRCMMAVLLLIGQKLENPDIIDQLMDVMKNPRKPQYSMAVDYPLVLFDCHFDGLSWTQEKEEVSYVLATLQQHWTQSAVRASVLFGMLEDLEAKGAEPPKNCLLLEGSRQKNYKSLLERPCSFRSVSLRMFLVGLTGGIASGKTTVSSMLRELGCPIIDADVVARKVVEPNTPAYHRIVYHFGAEVLLENGEIDRQKLGQLIFSNAEKRKLLNSITHPEIHKAMLKQILFYFLRGYRYVVLDVPLLFETRRLTQFLNHTVVVYCDPATQLLRLMQRDGLTQEQAEQRVAAQMPLNEKRGLANHVIENSGSREDTHRQVLKLHTKLEDSMDFLLVRVITIAATASLGGILLLNESAATGCADDIIWHRDPPGFSVVRKKPCSLSPRPTSALIRRSPTTELRRRDRPHCSVPGHMTHSVPTRYPTKGRGPRPESRCWTGPRCGPSTTTQAGCM</sequence>
<dbReference type="CDD" id="cd02569">
    <property type="entry name" value="PseudoU_synth_ScPus3"/>
    <property type="match status" value="1"/>
</dbReference>
<evidence type="ECO:0000256" key="4">
    <source>
        <dbReference type="ARBA" id="ARBA00022741"/>
    </source>
</evidence>
<dbReference type="EMBL" id="OZ035845">
    <property type="protein sequence ID" value="CAL1600133.1"/>
    <property type="molecule type" value="Genomic_DNA"/>
</dbReference>
<evidence type="ECO:0000256" key="2">
    <source>
        <dbReference type="ARBA" id="ARBA00009375"/>
    </source>
</evidence>
<evidence type="ECO:0000256" key="1">
    <source>
        <dbReference type="ARBA" id="ARBA00009018"/>
    </source>
</evidence>
<dbReference type="FunFam" id="3.40.50.300:FF:000485">
    <property type="entry name" value="Dephospho-CoA kinase CAB5"/>
    <property type="match status" value="1"/>
</dbReference>
<keyword evidence="11" id="KW-1185">Reference proteome</keyword>
<dbReference type="InterPro" id="IPR020094">
    <property type="entry name" value="TruA/RsuA/RluB/E/F_N"/>
</dbReference>
<dbReference type="InterPro" id="IPR041707">
    <property type="entry name" value="Pus3-like"/>
</dbReference>
<evidence type="ECO:0000313" key="10">
    <source>
        <dbReference type="EMBL" id="CAL1600133.1"/>
    </source>
</evidence>